<evidence type="ECO:0000313" key="1">
    <source>
        <dbReference type="EMBL" id="KAJ0028023.1"/>
    </source>
</evidence>
<dbReference type="EMBL" id="CM047744">
    <property type="protein sequence ID" value="KAJ0028023.1"/>
    <property type="molecule type" value="Genomic_DNA"/>
</dbReference>
<keyword evidence="2" id="KW-1185">Reference proteome</keyword>
<accession>A0ACC0Y3E2</accession>
<organism evidence="1 2">
    <name type="scientific">Pistacia integerrima</name>
    <dbReference type="NCBI Taxonomy" id="434235"/>
    <lineage>
        <taxon>Eukaryota</taxon>
        <taxon>Viridiplantae</taxon>
        <taxon>Streptophyta</taxon>
        <taxon>Embryophyta</taxon>
        <taxon>Tracheophyta</taxon>
        <taxon>Spermatophyta</taxon>
        <taxon>Magnoliopsida</taxon>
        <taxon>eudicotyledons</taxon>
        <taxon>Gunneridae</taxon>
        <taxon>Pentapetalae</taxon>
        <taxon>rosids</taxon>
        <taxon>malvids</taxon>
        <taxon>Sapindales</taxon>
        <taxon>Anacardiaceae</taxon>
        <taxon>Pistacia</taxon>
    </lineage>
</organism>
<dbReference type="Proteomes" id="UP001163603">
    <property type="component" value="Chromosome 9"/>
</dbReference>
<proteinExistence type="predicted"/>
<sequence>MKNLQENKEIDVLPDLPEEIIFEILKRVPAKYLHENFRYVCKGWNNLISSGMFIAQNTPQNKSGVLISVPTTDIKWPSKVVQYQTKLLEMDDKVLGFKVSNVDMRRMGMIRSSCNGLILVDDPKRRGVFHVMNLLTKSCLTLRKCHSGCLQKACGAAPGFDTCKQEYKVVNMYADGYGFEIFTLGCFDNAWKRVPGPFKYAFGRPFDMERFRWRDPVSINRQIFHWYVDSNDYIISMNISDEKSIRMYLPDSAGKTNECRYKLLEMGGNLALVYTVSDTQLDVWILEDFGGQEWTKRHSIMAESTNYTNFKSSSTYKTLPNFMYLVAVAAMRDGEVMMFKYQKDEGKVADCSYLYDMKQRRLKKFRMKIKSGGKFIPYRSSLYLLE</sequence>
<evidence type="ECO:0000313" key="2">
    <source>
        <dbReference type="Proteomes" id="UP001163603"/>
    </source>
</evidence>
<comment type="caution">
    <text evidence="1">The sequence shown here is derived from an EMBL/GenBank/DDBJ whole genome shotgun (WGS) entry which is preliminary data.</text>
</comment>
<name>A0ACC0Y3E2_9ROSI</name>
<protein>
    <submittedName>
        <fullName evidence="1">Uncharacterized protein</fullName>
    </submittedName>
</protein>
<gene>
    <name evidence="1" type="ORF">Pint_35238</name>
</gene>
<reference evidence="2" key="1">
    <citation type="journal article" date="2023" name="G3 (Bethesda)">
        <title>Genome assembly and association tests identify interacting loci associated with vigor, precocity, and sex in interspecific pistachio rootstocks.</title>
        <authorList>
            <person name="Palmer W."/>
            <person name="Jacygrad E."/>
            <person name="Sagayaradj S."/>
            <person name="Cavanaugh K."/>
            <person name="Han R."/>
            <person name="Bertier L."/>
            <person name="Beede B."/>
            <person name="Kafkas S."/>
            <person name="Golino D."/>
            <person name="Preece J."/>
            <person name="Michelmore R."/>
        </authorList>
    </citation>
    <scope>NUCLEOTIDE SEQUENCE [LARGE SCALE GENOMIC DNA]</scope>
</reference>